<proteinExistence type="predicted"/>
<evidence type="ECO:0000313" key="3">
    <source>
        <dbReference type="Proteomes" id="UP001501456"/>
    </source>
</evidence>
<dbReference type="GO" id="GO:0016787">
    <property type="term" value="F:hydrolase activity"/>
    <property type="evidence" value="ECO:0007669"/>
    <property type="project" value="UniProtKB-KW"/>
</dbReference>
<dbReference type="EMBL" id="BAABBI010000001">
    <property type="protein sequence ID" value="GAA3775550.1"/>
    <property type="molecule type" value="Genomic_DNA"/>
</dbReference>
<evidence type="ECO:0000313" key="2">
    <source>
        <dbReference type="EMBL" id="GAA3775550.1"/>
    </source>
</evidence>
<reference evidence="3" key="1">
    <citation type="journal article" date="2019" name="Int. J. Syst. Evol. Microbiol.">
        <title>The Global Catalogue of Microorganisms (GCM) 10K type strain sequencing project: providing services to taxonomists for standard genome sequencing and annotation.</title>
        <authorList>
            <consortium name="The Broad Institute Genomics Platform"/>
            <consortium name="The Broad Institute Genome Sequencing Center for Infectious Disease"/>
            <person name="Wu L."/>
            <person name="Ma J."/>
        </authorList>
    </citation>
    <scope>NUCLEOTIDE SEQUENCE [LARGE SCALE GENOMIC DNA]</scope>
    <source>
        <strain evidence="3">JCM 17525</strain>
    </source>
</reference>
<feature type="chain" id="PRO_5046021714" evidence="1">
    <location>
        <begin position="30"/>
        <end position="548"/>
    </location>
</feature>
<gene>
    <name evidence="2" type="ORF">GCM10022271_04620</name>
</gene>
<evidence type="ECO:0000256" key="1">
    <source>
        <dbReference type="SAM" id="SignalP"/>
    </source>
</evidence>
<protein>
    <submittedName>
        <fullName evidence="2">SGNH/GDSL hydrolase family protein</fullName>
    </submittedName>
</protein>
<dbReference type="Pfam" id="PF00657">
    <property type="entry name" value="Lipase_GDSL"/>
    <property type="match status" value="1"/>
</dbReference>
<comment type="caution">
    <text evidence="2">The sequence shown here is derived from an EMBL/GenBank/DDBJ whole genome shotgun (WGS) entry which is preliminary data.</text>
</comment>
<dbReference type="RefSeq" id="WP_344726651.1">
    <property type="nucleotide sequence ID" value="NZ_BAABBI010000001.1"/>
</dbReference>
<dbReference type="PROSITE" id="PS51257">
    <property type="entry name" value="PROKAR_LIPOPROTEIN"/>
    <property type="match status" value="1"/>
</dbReference>
<organism evidence="2 3">
    <name type="scientific">Corallibacter vietnamensis</name>
    <dbReference type="NCBI Taxonomy" id="904130"/>
    <lineage>
        <taxon>Bacteria</taxon>
        <taxon>Pseudomonadati</taxon>
        <taxon>Bacteroidota</taxon>
        <taxon>Flavobacteriia</taxon>
        <taxon>Flavobacteriales</taxon>
        <taxon>Flavobacteriaceae</taxon>
        <taxon>Corallibacter</taxon>
    </lineage>
</organism>
<dbReference type="SUPFAM" id="SSF52266">
    <property type="entry name" value="SGNH hydrolase"/>
    <property type="match status" value="1"/>
</dbReference>
<name>A0ABP7GVZ9_9FLAO</name>
<keyword evidence="2" id="KW-0378">Hydrolase</keyword>
<sequence length="548" mass="57070">MKKNKSMIMKTKSKYIWLFATLLAVSACSSDDDSLTTSIEAPKPELSNGEADFSKYIAVGASFSGGYTDGALFIAGQENSFPNMLSQKFALVGGGTFSQPLMNDNIGGLVAGTTVLANPRFYFDGSGPAILPATPTTQATNVLTGPFNNYGIPGMKSFHLGVAGYGSLNPYFGRMASSAGATVLGDAVAQSPTFFSLSEIGGNDVLGYALSGGTGVDQTGNFNPATYGANDITDPNVFATSFNAAVSALIGANNAKGVVGNVPYITSLAHFTTVPHNPLDPSNPDFGPQIPTLNNVFGALNPIFQAIDPSRAIVFSETEASPVVIRDETLADISVQIATALNNSPTFPAFLAQFGLDGSNPVVVQLVANLLGQTYGQTRQATENDLFVLPSSSIIGQVNQTYAQFLAGQGLPAQVAGQFAIEGVTLPLEDKWVLIPSEQASIKTATDAYNATIESAATDNGLALVDFKGILEEASTSGIFTGDYILNTSLVTGGLISLDGVHLTARGYAVMANEIMKAIDATYGSNFEASGNLLNVSNYGVTYSPMLQ</sequence>
<feature type="signal peptide" evidence="1">
    <location>
        <begin position="1"/>
        <end position="29"/>
    </location>
</feature>
<dbReference type="Gene3D" id="3.40.50.1110">
    <property type="entry name" value="SGNH hydrolase"/>
    <property type="match status" value="1"/>
</dbReference>
<accession>A0ABP7GVZ9</accession>
<dbReference type="InterPro" id="IPR001087">
    <property type="entry name" value="GDSL"/>
</dbReference>
<keyword evidence="1" id="KW-0732">Signal</keyword>
<dbReference type="InterPro" id="IPR036514">
    <property type="entry name" value="SGNH_hydro_sf"/>
</dbReference>
<keyword evidence="3" id="KW-1185">Reference proteome</keyword>
<dbReference type="Proteomes" id="UP001501456">
    <property type="component" value="Unassembled WGS sequence"/>
</dbReference>